<organism evidence="2 3">
    <name type="scientific">Pleurodeles waltl</name>
    <name type="common">Iberian ribbed newt</name>
    <dbReference type="NCBI Taxonomy" id="8319"/>
    <lineage>
        <taxon>Eukaryota</taxon>
        <taxon>Metazoa</taxon>
        <taxon>Chordata</taxon>
        <taxon>Craniata</taxon>
        <taxon>Vertebrata</taxon>
        <taxon>Euteleostomi</taxon>
        <taxon>Amphibia</taxon>
        <taxon>Batrachia</taxon>
        <taxon>Caudata</taxon>
        <taxon>Salamandroidea</taxon>
        <taxon>Salamandridae</taxon>
        <taxon>Pleurodelinae</taxon>
        <taxon>Pleurodeles</taxon>
    </lineage>
</organism>
<evidence type="ECO:0000313" key="3">
    <source>
        <dbReference type="Proteomes" id="UP001066276"/>
    </source>
</evidence>
<dbReference type="Proteomes" id="UP001066276">
    <property type="component" value="Chromosome 5"/>
</dbReference>
<sequence length="161" mass="17556">MAPPQSTSVLAELEARRDTAAPACLPLQSEHRKGGRAGRGGKGVGGRHKPRLPGRGLRARQQQHRVRMHMRCGHLCVTGHRQFVIKHFNVKATSGFSSSSSRLARDGHNIAALGFTTSRRRLHVPSTLPPQGCGLPFSPGSVQRASCASKNSPRRPFMYTY</sequence>
<reference evidence="2" key="1">
    <citation type="journal article" date="2022" name="bioRxiv">
        <title>Sequencing and chromosome-scale assembly of the giantPleurodeles waltlgenome.</title>
        <authorList>
            <person name="Brown T."/>
            <person name="Elewa A."/>
            <person name="Iarovenko S."/>
            <person name="Subramanian E."/>
            <person name="Araus A.J."/>
            <person name="Petzold A."/>
            <person name="Susuki M."/>
            <person name="Suzuki K.-i.T."/>
            <person name="Hayashi T."/>
            <person name="Toyoda A."/>
            <person name="Oliveira C."/>
            <person name="Osipova E."/>
            <person name="Leigh N.D."/>
            <person name="Simon A."/>
            <person name="Yun M.H."/>
        </authorList>
    </citation>
    <scope>NUCLEOTIDE SEQUENCE</scope>
    <source>
        <strain evidence="2">20211129_DDA</strain>
        <tissue evidence="2">Liver</tissue>
    </source>
</reference>
<proteinExistence type="predicted"/>
<feature type="region of interest" description="Disordered" evidence="1">
    <location>
        <begin position="21"/>
        <end position="58"/>
    </location>
</feature>
<evidence type="ECO:0000256" key="1">
    <source>
        <dbReference type="SAM" id="MobiDB-lite"/>
    </source>
</evidence>
<protein>
    <submittedName>
        <fullName evidence="2">Uncharacterized protein</fullName>
    </submittedName>
</protein>
<keyword evidence="3" id="KW-1185">Reference proteome</keyword>
<name>A0AAV7S2M1_PLEWA</name>
<dbReference type="AlphaFoldDB" id="A0AAV7S2M1"/>
<evidence type="ECO:0000313" key="2">
    <source>
        <dbReference type="EMBL" id="KAJ1157278.1"/>
    </source>
</evidence>
<gene>
    <name evidence="2" type="ORF">NDU88_009993</name>
</gene>
<accession>A0AAV7S2M1</accession>
<comment type="caution">
    <text evidence="2">The sequence shown here is derived from an EMBL/GenBank/DDBJ whole genome shotgun (WGS) entry which is preliminary data.</text>
</comment>
<feature type="compositionally biased region" description="Basic residues" evidence="1">
    <location>
        <begin position="45"/>
        <end position="58"/>
    </location>
</feature>
<dbReference type="EMBL" id="JANPWB010000009">
    <property type="protein sequence ID" value="KAJ1157278.1"/>
    <property type="molecule type" value="Genomic_DNA"/>
</dbReference>